<evidence type="ECO:0000313" key="10">
    <source>
        <dbReference type="Proteomes" id="UP000294650"/>
    </source>
</evidence>
<keyword evidence="4 8" id="KW-0378">Hydrolase</keyword>
<evidence type="ECO:0000256" key="7">
    <source>
        <dbReference type="ARBA" id="ARBA00023239"/>
    </source>
</evidence>
<dbReference type="PANTHER" id="PTHR13604">
    <property type="entry name" value="DC12-RELATED"/>
    <property type="match status" value="1"/>
</dbReference>
<dbReference type="OrthoDB" id="9782620at2"/>
<evidence type="ECO:0000256" key="8">
    <source>
        <dbReference type="RuleBase" id="RU364100"/>
    </source>
</evidence>
<dbReference type="EC" id="3.4.-.-" evidence="8"/>
<dbReference type="GO" id="GO:0008233">
    <property type="term" value="F:peptidase activity"/>
    <property type="evidence" value="ECO:0007669"/>
    <property type="project" value="UniProtKB-KW"/>
</dbReference>
<dbReference type="InterPro" id="IPR003738">
    <property type="entry name" value="SRAP"/>
</dbReference>
<evidence type="ECO:0000256" key="5">
    <source>
        <dbReference type="ARBA" id="ARBA00023124"/>
    </source>
</evidence>
<dbReference type="GO" id="GO:0003697">
    <property type="term" value="F:single-stranded DNA binding"/>
    <property type="evidence" value="ECO:0007669"/>
    <property type="project" value="InterPro"/>
</dbReference>
<name>A0A4R3MY17_9BACI</name>
<keyword evidence="6" id="KW-0238">DNA-binding</keyword>
<dbReference type="EMBL" id="SMAN01000017">
    <property type="protein sequence ID" value="TCT19653.1"/>
    <property type="molecule type" value="Genomic_DNA"/>
</dbReference>
<keyword evidence="5" id="KW-0190">Covalent protein-DNA linkage</keyword>
<proteinExistence type="inferred from homology"/>
<dbReference type="RefSeq" id="WP_132372402.1">
    <property type="nucleotide sequence ID" value="NZ_SMAN01000017.1"/>
</dbReference>
<comment type="similarity">
    <text evidence="1 8">Belongs to the SOS response-associated peptidase family.</text>
</comment>
<dbReference type="InterPro" id="IPR036590">
    <property type="entry name" value="SRAP-like"/>
</dbReference>
<keyword evidence="10" id="KW-1185">Reference proteome</keyword>
<dbReference type="Proteomes" id="UP000294650">
    <property type="component" value="Unassembled WGS sequence"/>
</dbReference>
<evidence type="ECO:0000256" key="4">
    <source>
        <dbReference type="ARBA" id="ARBA00022801"/>
    </source>
</evidence>
<dbReference type="SUPFAM" id="SSF143081">
    <property type="entry name" value="BB1717-like"/>
    <property type="match status" value="1"/>
</dbReference>
<keyword evidence="3" id="KW-0227">DNA damage</keyword>
<dbReference type="Gene3D" id="3.90.1680.10">
    <property type="entry name" value="SOS response associated peptidase-like"/>
    <property type="match status" value="1"/>
</dbReference>
<dbReference type="AlphaFoldDB" id="A0A4R3MY17"/>
<organism evidence="9 10">
    <name type="scientific">Melghiribacillus thermohalophilus</name>
    <dbReference type="NCBI Taxonomy" id="1324956"/>
    <lineage>
        <taxon>Bacteria</taxon>
        <taxon>Bacillati</taxon>
        <taxon>Bacillota</taxon>
        <taxon>Bacilli</taxon>
        <taxon>Bacillales</taxon>
        <taxon>Bacillaceae</taxon>
        <taxon>Melghiribacillus</taxon>
    </lineage>
</organism>
<evidence type="ECO:0000313" key="9">
    <source>
        <dbReference type="EMBL" id="TCT19653.1"/>
    </source>
</evidence>
<dbReference type="Pfam" id="PF02586">
    <property type="entry name" value="SRAP"/>
    <property type="match status" value="1"/>
</dbReference>
<evidence type="ECO:0000256" key="2">
    <source>
        <dbReference type="ARBA" id="ARBA00022670"/>
    </source>
</evidence>
<protein>
    <recommendedName>
        <fullName evidence="8">Abasic site processing protein</fullName>
        <ecNumber evidence="8">3.4.-.-</ecNumber>
    </recommendedName>
</protein>
<evidence type="ECO:0000256" key="3">
    <source>
        <dbReference type="ARBA" id="ARBA00022763"/>
    </source>
</evidence>
<evidence type="ECO:0000256" key="1">
    <source>
        <dbReference type="ARBA" id="ARBA00008136"/>
    </source>
</evidence>
<accession>A0A4R3MY17</accession>
<dbReference type="GO" id="GO:0106300">
    <property type="term" value="P:protein-DNA covalent cross-linking repair"/>
    <property type="evidence" value="ECO:0007669"/>
    <property type="project" value="InterPro"/>
</dbReference>
<keyword evidence="7" id="KW-0456">Lyase</keyword>
<dbReference type="PANTHER" id="PTHR13604:SF0">
    <property type="entry name" value="ABASIC SITE PROCESSING PROTEIN HMCES"/>
    <property type="match status" value="1"/>
</dbReference>
<reference evidence="9 10" key="1">
    <citation type="submission" date="2019-03" db="EMBL/GenBank/DDBJ databases">
        <title>Genomic Encyclopedia of Type Strains, Phase IV (KMG-IV): sequencing the most valuable type-strain genomes for metagenomic binning, comparative biology and taxonomic classification.</title>
        <authorList>
            <person name="Goeker M."/>
        </authorList>
    </citation>
    <scope>NUCLEOTIDE SEQUENCE [LARGE SCALE GENOMIC DNA]</scope>
    <source>
        <strain evidence="9 10">DSM 25894</strain>
    </source>
</reference>
<dbReference type="GO" id="GO:0016829">
    <property type="term" value="F:lyase activity"/>
    <property type="evidence" value="ECO:0007669"/>
    <property type="project" value="UniProtKB-KW"/>
</dbReference>
<comment type="caution">
    <text evidence="9">The sequence shown here is derived from an EMBL/GenBank/DDBJ whole genome shotgun (WGS) entry which is preliminary data.</text>
</comment>
<keyword evidence="2 8" id="KW-0645">Protease</keyword>
<dbReference type="GO" id="GO:0006508">
    <property type="term" value="P:proteolysis"/>
    <property type="evidence" value="ECO:0007669"/>
    <property type="project" value="UniProtKB-KW"/>
</dbReference>
<sequence length="224" mass="26014">MCGRFTLLAEELEILERFGIDHRLDDYHPRYNIAPSQDVLCIVNDGKRNKAGYLRWGLVPFWSKDPSIGYKMINARAETASSKPSFKHLLARKRCLIVADSFYEWKQTGKKKQPLRISLNNRRLFAFAGLWDRWKKGDQELVTCTILTKAPNDFMKNIHDRMPVILPQDDEDRWIDPQQRDPDEMRDFLLGLPDEDLTADEVSTFVNNPKNEGPRCIEGITSTD</sequence>
<gene>
    <name evidence="9" type="ORF">EDD68_11747</name>
</gene>
<evidence type="ECO:0000256" key="6">
    <source>
        <dbReference type="ARBA" id="ARBA00023125"/>
    </source>
</evidence>